<dbReference type="EMBL" id="GGEC01076233">
    <property type="protein sequence ID" value="MBX56717.1"/>
    <property type="molecule type" value="Transcribed_RNA"/>
</dbReference>
<sequence length="27" mass="3040">MDTSRPGQFLSENTLIKKPFSRVSTVT</sequence>
<name>A0A2P2PPQ1_RHIMU</name>
<evidence type="ECO:0000313" key="1">
    <source>
        <dbReference type="EMBL" id="MBX56717.1"/>
    </source>
</evidence>
<reference evidence="1" key="1">
    <citation type="submission" date="2018-02" db="EMBL/GenBank/DDBJ databases">
        <title>Rhizophora mucronata_Transcriptome.</title>
        <authorList>
            <person name="Meera S.P."/>
            <person name="Sreeshan A."/>
            <person name="Augustine A."/>
        </authorList>
    </citation>
    <scope>NUCLEOTIDE SEQUENCE</scope>
    <source>
        <tissue evidence="1">Leaf</tissue>
    </source>
</reference>
<organism evidence="1">
    <name type="scientific">Rhizophora mucronata</name>
    <name type="common">Asiatic mangrove</name>
    <dbReference type="NCBI Taxonomy" id="61149"/>
    <lineage>
        <taxon>Eukaryota</taxon>
        <taxon>Viridiplantae</taxon>
        <taxon>Streptophyta</taxon>
        <taxon>Embryophyta</taxon>
        <taxon>Tracheophyta</taxon>
        <taxon>Spermatophyta</taxon>
        <taxon>Magnoliopsida</taxon>
        <taxon>eudicotyledons</taxon>
        <taxon>Gunneridae</taxon>
        <taxon>Pentapetalae</taxon>
        <taxon>rosids</taxon>
        <taxon>fabids</taxon>
        <taxon>Malpighiales</taxon>
        <taxon>Rhizophoraceae</taxon>
        <taxon>Rhizophora</taxon>
    </lineage>
</organism>
<proteinExistence type="predicted"/>
<accession>A0A2P2PPQ1</accession>
<protein>
    <submittedName>
        <fullName evidence="1">Uncharacterized protein</fullName>
    </submittedName>
</protein>
<dbReference type="AlphaFoldDB" id="A0A2P2PPQ1"/>